<evidence type="ECO:0000256" key="3">
    <source>
        <dbReference type="ARBA" id="ARBA00021321"/>
    </source>
</evidence>
<dbReference type="GeneID" id="27718838"/>
<organism evidence="6 7">
    <name type="scientific">Pseudallescheria apiosperma</name>
    <name type="common">Scedosporium apiospermum</name>
    <dbReference type="NCBI Taxonomy" id="563466"/>
    <lineage>
        <taxon>Eukaryota</taxon>
        <taxon>Fungi</taxon>
        <taxon>Dikarya</taxon>
        <taxon>Ascomycota</taxon>
        <taxon>Pezizomycotina</taxon>
        <taxon>Sordariomycetes</taxon>
        <taxon>Hypocreomycetidae</taxon>
        <taxon>Microascales</taxon>
        <taxon>Microascaceae</taxon>
        <taxon>Scedosporium</taxon>
    </lineage>
</organism>
<gene>
    <name evidence="6" type="ORF">SAPIO_CDS0686</name>
</gene>
<sequence>MVAGQFHELRNISPAKTAPQSATEKRLARIRGEIPSTAPRKTYREGAATTDAFIQSKRDRRTIRHSSFIHKIQKSAPRAATSAKRRRPSKKLVATLEDLVDALPEVEELSAEAVGKVRHKSLKSRPGALKRKEKIVRGEMERFGESMARLVAGGGATGGLGGGEGEKKAANPTGNRWAALKGYISATMEQNPAFAAKGKE</sequence>
<dbReference type="HOGENOM" id="CLU_090035_1_0_1"/>
<dbReference type="Proteomes" id="UP000028545">
    <property type="component" value="Unassembled WGS sequence"/>
</dbReference>
<evidence type="ECO:0000313" key="6">
    <source>
        <dbReference type="EMBL" id="KEZ46374.1"/>
    </source>
</evidence>
<dbReference type="GO" id="GO:0000462">
    <property type="term" value="P:maturation of SSU-rRNA from tricistronic rRNA transcript (SSU-rRNA, 5.8S rRNA, LSU-rRNA)"/>
    <property type="evidence" value="ECO:0007669"/>
    <property type="project" value="InterPro"/>
</dbReference>
<dbReference type="OrthoDB" id="5429132at2759"/>
<name>A0A084GGB2_PSEDA</name>
<dbReference type="VEuPathDB" id="FungiDB:SAPIO_CDS0686"/>
<feature type="compositionally biased region" description="Basic and acidic residues" evidence="5">
    <location>
        <begin position="23"/>
        <end position="32"/>
    </location>
</feature>
<accession>A0A084GGB2</accession>
<dbReference type="AlphaFoldDB" id="A0A084GGB2"/>
<dbReference type="InterPro" id="IPR028160">
    <property type="entry name" value="Slx9-like"/>
</dbReference>
<dbReference type="GO" id="GO:0005730">
    <property type="term" value="C:nucleolus"/>
    <property type="evidence" value="ECO:0007669"/>
    <property type="project" value="UniProtKB-SubCell"/>
</dbReference>
<comment type="caution">
    <text evidence="6">The sequence shown here is derived from an EMBL/GenBank/DDBJ whole genome shotgun (WGS) entry which is preliminary data.</text>
</comment>
<comment type="similarity">
    <text evidence="2">Belongs to the SLX9 family.</text>
</comment>
<keyword evidence="7" id="KW-1185">Reference proteome</keyword>
<protein>
    <recommendedName>
        <fullName evidence="3">Ribosome biogenesis protein SLX9</fullName>
    </recommendedName>
</protein>
<evidence type="ECO:0000256" key="1">
    <source>
        <dbReference type="ARBA" id="ARBA00004604"/>
    </source>
</evidence>
<evidence type="ECO:0000313" key="7">
    <source>
        <dbReference type="Proteomes" id="UP000028545"/>
    </source>
</evidence>
<dbReference type="GO" id="GO:0030686">
    <property type="term" value="C:90S preribosome"/>
    <property type="evidence" value="ECO:0007669"/>
    <property type="project" value="InterPro"/>
</dbReference>
<dbReference type="KEGG" id="sapo:SAPIO_CDS0686"/>
<proteinExistence type="inferred from homology"/>
<dbReference type="RefSeq" id="XP_016646173.1">
    <property type="nucleotide sequence ID" value="XM_016783407.1"/>
</dbReference>
<evidence type="ECO:0000256" key="2">
    <source>
        <dbReference type="ARBA" id="ARBA00011022"/>
    </source>
</evidence>
<dbReference type="Pfam" id="PF15341">
    <property type="entry name" value="SLX9"/>
    <property type="match status" value="1"/>
</dbReference>
<dbReference type="EMBL" id="JOWA01000033">
    <property type="protein sequence ID" value="KEZ46374.1"/>
    <property type="molecule type" value="Genomic_DNA"/>
</dbReference>
<evidence type="ECO:0000256" key="4">
    <source>
        <dbReference type="ARBA" id="ARBA00023242"/>
    </source>
</evidence>
<reference evidence="6 7" key="1">
    <citation type="journal article" date="2014" name="Genome Announc.">
        <title>Draft genome sequence of the pathogenic fungus Scedosporium apiospermum.</title>
        <authorList>
            <person name="Vandeputte P."/>
            <person name="Ghamrawi S."/>
            <person name="Rechenmann M."/>
            <person name="Iltis A."/>
            <person name="Giraud S."/>
            <person name="Fleury M."/>
            <person name="Thornton C."/>
            <person name="Delhaes L."/>
            <person name="Meyer W."/>
            <person name="Papon N."/>
            <person name="Bouchara J.P."/>
        </authorList>
    </citation>
    <scope>NUCLEOTIDE SEQUENCE [LARGE SCALE GENOMIC DNA]</scope>
    <source>
        <strain evidence="6 7">IHEM 14462</strain>
    </source>
</reference>
<dbReference type="OMA" id="HKPGAMK"/>
<keyword evidence="4" id="KW-0539">Nucleus</keyword>
<dbReference type="GO" id="GO:0030688">
    <property type="term" value="C:preribosome, small subunit precursor"/>
    <property type="evidence" value="ECO:0007669"/>
    <property type="project" value="InterPro"/>
</dbReference>
<comment type="subcellular location">
    <subcellularLocation>
        <location evidence="1">Nucleus</location>
        <location evidence="1">Nucleolus</location>
    </subcellularLocation>
</comment>
<evidence type="ECO:0000256" key="5">
    <source>
        <dbReference type="SAM" id="MobiDB-lite"/>
    </source>
</evidence>
<feature type="region of interest" description="Disordered" evidence="5">
    <location>
        <begin position="1"/>
        <end position="53"/>
    </location>
</feature>